<feature type="compositionally biased region" description="Low complexity" evidence="3">
    <location>
        <begin position="500"/>
        <end position="510"/>
    </location>
</feature>
<dbReference type="InterPro" id="IPR002110">
    <property type="entry name" value="Ankyrin_rpt"/>
</dbReference>
<sequence length="605" mass="66541">LLSIPSTNRTTASLCLNDTWCQSGLRCGPANYCYVPGTISKPDRYELSYLTVSQNISLSIIYTDSSTVNCIDAGSSPAANSQVSFDVYNDNMLQIAYFNNMSTSRVVNVRYLNASGASMVLSPSPDDVRAQVWITRICADAYANSKPYVCFGIIFGNKTDISKKPKPTVHEGSAWRLGGVSGVLFLGLAFSLWITLQNRHSSPDMQIVERHLRQSVANKPFLTFSVDSFTHWLTDDDLYSAVIKNKDQSLRFLLARNELSLYGRNMELLSYALQCRSTEIVQILLNDPRVDPSAKDNEAIIYAAANVHPSALDNEAITCGIRKGYSKIVRLLLSHPLVYPSGINNRLIIWAASEGYGEVPQLLFSDPRVDPSTPDNEIIGQAAIAGLTEIVRLLLSDSRVDPSANEDWAIREAAYRGHTDIVRLLLTNPRVNPSALDNYAIREAASGGYTETVQLLLSDLRVDPPALDNEAIIMAAFECHIETRQLLLSDSRMGGSQRTSSNSATSFGSSRVDPSAQSEAIKEASEGSYIHTLQLELTDEQVDLSRNSLIVISAEEGHANILELLLSGCSSADRRSQESRNECEESWYNCSTITSGISQLYRSSL</sequence>
<keyword evidence="2" id="KW-0040">ANK repeat</keyword>
<dbReference type="SMART" id="SM00248">
    <property type="entry name" value="ANK"/>
    <property type="match status" value="6"/>
</dbReference>
<name>A0A2P6NMA1_9EUKA</name>
<dbReference type="InParanoid" id="A0A2P6NMA1"/>
<organism evidence="4 5">
    <name type="scientific">Planoprotostelium fungivorum</name>
    <dbReference type="NCBI Taxonomy" id="1890364"/>
    <lineage>
        <taxon>Eukaryota</taxon>
        <taxon>Amoebozoa</taxon>
        <taxon>Evosea</taxon>
        <taxon>Variosea</taxon>
        <taxon>Cavosteliida</taxon>
        <taxon>Cavosteliaceae</taxon>
        <taxon>Planoprotostelium</taxon>
    </lineage>
</organism>
<evidence type="ECO:0000313" key="4">
    <source>
        <dbReference type="EMBL" id="PRP85038.1"/>
    </source>
</evidence>
<proteinExistence type="predicted"/>
<dbReference type="PANTHER" id="PTHR24198">
    <property type="entry name" value="ANKYRIN REPEAT AND PROTEIN KINASE DOMAIN-CONTAINING PROTEIN"/>
    <property type="match status" value="1"/>
</dbReference>
<dbReference type="EMBL" id="MDYQ01000052">
    <property type="protein sequence ID" value="PRP85038.1"/>
    <property type="molecule type" value="Genomic_DNA"/>
</dbReference>
<gene>
    <name evidence="4" type="ORF">PROFUN_07326</name>
</gene>
<evidence type="ECO:0000256" key="3">
    <source>
        <dbReference type="SAM" id="MobiDB-lite"/>
    </source>
</evidence>
<dbReference type="Proteomes" id="UP000241769">
    <property type="component" value="Unassembled WGS sequence"/>
</dbReference>
<dbReference type="InterPro" id="IPR036770">
    <property type="entry name" value="Ankyrin_rpt-contain_sf"/>
</dbReference>
<dbReference type="OrthoDB" id="4772757at2759"/>
<protein>
    <submittedName>
        <fullName evidence="4">Putative ankyrin</fullName>
    </submittedName>
</protein>
<feature type="region of interest" description="Disordered" evidence="3">
    <location>
        <begin position="492"/>
        <end position="518"/>
    </location>
</feature>
<reference evidence="4 5" key="1">
    <citation type="journal article" date="2018" name="Genome Biol. Evol.">
        <title>Multiple Roots of Fruiting Body Formation in Amoebozoa.</title>
        <authorList>
            <person name="Hillmann F."/>
            <person name="Forbes G."/>
            <person name="Novohradska S."/>
            <person name="Ferling I."/>
            <person name="Riege K."/>
            <person name="Groth M."/>
            <person name="Westermann M."/>
            <person name="Marz M."/>
            <person name="Spaller T."/>
            <person name="Winckler T."/>
            <person name="Schaap P."/>
            <person name="Glockner G."/>
        </authorList>
    </citation>
    <scope>NUCLEOTIDE SEQUENCE [LARGE SCALE GENOMIC DNA]</scope>
    <source>
        <strain evidence="4 5">Jena</strain>
    </source>
</reference>
<dbReference type="Pfam" id="PF12796">
    <property type="entry name" value="Ank_2"/>
    <property type="match status" value="1"/>
</dbReference>
<keyword evidence="1" id="KW-0677">Repeat</keyword>
<comment type="caution">
    <text evidence="4">The sequence shown here is derived from an EMBL/GenBank/DDBJ whole genome shotgun (WGS) entry which is preliminary data.</text>
</comment>
<dbReference type="Gene3D" id="1.25.40.20">
    <property type="entry name" value="Ankyrin repeat-containing domain"/>
    <property type="match status" value="2"/>
</dbReference>
<keyword evidence="5" id="KW-1185">Reference proteome</keyword>
<evidence type="ECO:0000256" key="2">
    <source>
        <dbReference type="ARBA" id="ARBA00023043"/>
    </source>
</evidence>
<dbReference type="PANTHER" id="PTHR24198:SF165">
    <property type="entry name" value="ANKYRIN REPEAT-CONTAINING PROTEIN-RELATED"/>
    <property type="match status" value="1"/>
</dbReference>
<dbReference type="AlphaFoldDB" id="A0A2P6NMA1"/>
<dbReference type="SUPFAM" id="SSF48403">
    <property type="entry name" value="Ankyrin repeat"/>
    <property type="match status" value="1"/>
</dbReference>
<evidence type="ECO:0000256" key="1">
    <source>
        <dbReference type="ARBA" id="ARBA00022737"/>
    </source>
</evidence>
<accession>A0A2P6NMA1</accession>
<feature type="non-terminal residue" evidence="4">
    <location>
        <position position="1"/>
    </location>
</feature>
<evidence type="ECO:0000313" key="5">
    <source>
        <dbReference type="Proteomes" id="UP000241769"/>
    </source>
</evidence>